<protein>
    <recommendedName>
        <fullName evidence="3">WYL domain-containing protein</fullName>
    </recommendedName>
</protein>
<dbReference type="AlphaFoldDB" id="A0A9D1JXR1"/>
<evidence type="ECO:0000313" key="1">
    <source>
        <dbReference type="EMBL" id="HIS74739.1"/>
    </source>
</evidence>
<reference evidence="1" key="2">
    <citation type="journal article" date="2021" name="PeerJ">
        <title>Extensive microbial diversity within the chicken gut microbiome revealed by metagenomics and culture.</title>
        <authorList>
            <person name="Gilroy R."/>
            <person name="Ravi A."/>
            <person name="Getino M."/>
            <person name="Pursley I."/>
            <person name="Horton D.L."/>
            <person name="Alikhan N.F."/>
            <person name="Baker D."/>
            <person name="Gharbi K."/>
            <person name="Hall N."/>
            <person name="Watson M."/>
            <person name="Adriaenssens E.M."/>
            <person name="Foster-Nyarko E."/>
            <person name="Jarju S."/>
            <person name="Secka A."/>
            <person name="Antonio M."/>
            <person name="Oren A."/>
            <person name="Chaudhuri R.R."/>
            <person name="La Ragione R."/>
            <person name="Hildebrand F."/>
            <person name="Pallen M.J."/>
        </authorList>
    </citation>
    <scope>NUCLEOTIDE SEQUENCE</scope>
    <source>
        <strain evidence="1">CHK152-2871</strain>
    </source>
</reference>
<name>A0A9D1JXR1_9BACT</name>
<dbReference type="Proteomes" id="UP000886865">
    <property type="component" value="Unassembled WGS sequence"/>
</dbReference>
<dbReference type="EMBL" id="DVJQ01000058">
    <property type="protein sequence ID" value="HIS74739.1"/>
    <property type="molecule type" value="Genomic_DNA"/>
</dbReference>
<accession>A0A9D1JXR1</accession>
<proteinExistence type="predicted"/>
<evidence type="ECO:0008006" key="3">
    <source>
        <dbReference type="Google" id="ProtNLM"/>
    </source>
</evidence>
<comment type="caution">
    <text evidence="1">The sequence shown here is derived from an EMBL/GenBank/DDBJ whole genome shotgun (WGS) entry which is preliminary data.</text>
</comment>
<gene>
    <name evidence="1" type="ORF">IAA86_06945</name>
</gene>
<reference evidence="1" key="1">
    <citation type="submission" date="2020-10" db="EMBL/GenBank/DDBJ databases">
        <authorList>
            <person name="Gilroy R."/>
        </authorList>
    </citation>
    <scope>NUCLEOTIDE SEQUENCE</scope>
    <source>
        <strain evidence="1">CHK152-2871</strain>
    </source>
</reference>
<evidence type="ECO:0000313" key="2">
    <source>
        <dbReference type="Proteomes" id="UP000886865"/>
    </source>
</evidence>
<organism evidence="1 2">
    <name type="scientific">Candidatus Galligastranaerophilus intestinavium</name>
    <dbReference type="NCBI Taxonomy" id="2840836"/>
    <lineage>
        <taxon>Bacteria</taxon>
        <taxon>Candidatus Galligastranaerophilus</taxon>
    </lineage>
</organism>
<sequence>MSKAQIMEEISKNPNLKEVTADTVTLDINTLKSAGFEIISGNKSNNYCYELKLIPIKIKFTKKEMRVLLGTKKALFQFMDFRYIISLYEVFEKISKLIESDEQAESLLNFGNILRTNFKILKELDVHCKHKNEIVVFYASPSGKKREMTLRCEKIEYSKKNDKLYLWGFCEQYGIVYLRTDHIKKIVKISKVNSQLDIKPRECLYKISNDYSVPVGINKDAKILKIEKDYVLIRQEYLSEFNLIQKILSCGSNLIEIQNEDINRKVLKIIQDVRGMYS</sequence>